<dbReference type="Proteomes" id="UP001321542">
    <property type="component" value="Chromosome"/>
</dbReference>
<protein>
    <submittedName>
        <fullName evidence="3">Uncharacterized protein</fullName>
    </submittedName>
</protein>
<keyword evidence="2" id="KW-0812">Transmembrane</keyword>
<keyword evidence="2" id="KW-0472">Membrane</keyword>
<accession>A0ABN5VPL5</accession>
<feature type="transmembrane region" description="Helical" evidence="2">
    <location>
        <begin position="52"/>
        <end position="72"/>
    </location>
</feature>
<keyword evidence="4" id="KW-1185">Reference proteome</keyword>
<dbReference type="EMBL" id="AP018448">
    <property type="protein sequence ID" value="BBC35073.1"/>
    <property type="molecule type" value="Genomic_DNA"/>
</dbReference>
<sequence length="172" mass="17991">MVDDVSTTPPLIPATAVILPAGAAPHGELVPPTPATVPVHAPRARSLRKSGLVLIVLYALLLAMSACLGDQLHASEQPYGRSAAASSEVPPPVENSEREILDAPDSPDRCHDAGSEAATFWNSSTRVPPSATTAVSQTGVPDLLSHDFRGATRRLPPSGGRPALISLCRWRV</sequence>
<evidence type="ECO:0000256" key="2">
    <source>
        <dbReference type="SAM" id="Phobius"/>
    </source>
</evidence>
<evidence type="ECO:0000313" key="3">
    <source>
        <dbReference type="EMBL" id="BBC35073.1"/>
    </source>
</evidence>
<name>A0ABN5VPL5_9ACTN</name>
<keyword evidence="2" id="KW-1133">Transmembrane helix</keyword>
<proteinExistence type="predicted"/>
<organism evidence="3 4">
    <name type="scientific">Streptomyces graminofaciens</name>
    <dbReference type="NCBI Taxonomy" id="68212"/>
    <lineage>
        <taxon>Bacteria</taxon>
        <taxon>Bacillati</taxon>
        <taxon>Actinomycetota</taxon>
        <taxon>Actinomycetes</taxon>
        <taxon>Kitasatosporales</taxon>
        <taxon>Streptomycetaceae</taxon>
        <taxon>Streptomyces</taxon>
    </lineage>
</organism>
<feature type="region of interest" description="Disordered" evidence="1">
    <location>
        <begin position="77"/>
        <end position="113"/>
    </location>
</feature>
<evidence type="ECO:0000313" key="4">
    <source>
        <dbReference type="Proteomes" id="UP001321542"/>
    </source>
</evidence>
<reference evidence="3 4" key="2">
    <citation type="journal article" date="2023" name="ChemBioChem">
        <title>Acyltransferase Domain Exchange between Two Independent Type I Polyketide Synthases in the Same Producer Strain of Macrolide Antibiotics.</title>
        <authorList>
            <person name="Kudo F."/>
            <person name="Kishikawa K."/>
            <person name="Tsuboi K."/>
            <person name="Kido T."/>
            <person name="Usui T."/>
            <person name="Hashimoto J."/>
            <person name="Shin-Ya K."/>
            <person name="Miyanaga A."/>
            <person name="Eguchi T."/>
        </authorList>
    </citation>
    <scope>NUCLEOTIDE SEQUENCE [LARGE SCALE GENOMIC DNA]</scope>
    <source>
        <strain evidence="3 4">A-8890</strain>
    </source>
</reference>
<feature type="compositionally biased region" description="Basic and acidic residues" evidence="1">
    <location>
        <begin position="95"/>
        <end position="113"/>
    </location>
</feature>
<evidence type="ECO:0000256" key="1">
    <source>
        <dbReference type="SAM" id="MobiDB-lite"/>
    </source>
</evidence>
<reference evidence="3 4" key="1">
    <citation type="journal article" date="2010" name="ChemBioChem">
        <title>Cloning and characterization of the biosynthetic gene cluster of 16-membered macrolide antibiotic FD-891: involvement of a dual functional cytochrome P450 monooxygenase catalyzing epoxidation and hydroxylation.</title>
        <authorList>
            <person name="Kudo F."/>
            <person name="Motegi A."/>
            <person name="Mizoue K."/>
            <person name="Eguchi T."/>
        </authorList>
    </citation>
    <scope>NUCLEOTIDE SEQUENCE [LARGE SCALE GENOMIC DNA]</scope>
    <source>
        <strain evidence="3 4">A-8890</strain>
    </source>
</reference>
<gene>
    <name evidence="3" type="ORF">SGFS_063670</name>
</gene>